<evidence type="ECO:0000313" key="4">
    <source>
        <dbReference type="EMBL" id="KEZ77743.1"/>
    </source>
</evidence>
<dbReference type="RefSeq" id="WP_037336438.1">
    <property type="nucleotide sequence ID" value="NZ_APNK01000009.1"/>
</dbReference>
<dbReference type="OrthoDB" id="4690547at2"/>
<protein>
    <submittedName>
        <fullName evidence="4">Short chain dehydrogenase</fullName>
    </submittedName>
</protein>
<dbReference type="Proteomes" id="UP000028302">
    <property type="component" value="Unassembled WGS sequence"/>
</dbReference>
<comment type="caution">
    <text evidence="4">The sequence shown here is derived from an EMBL/GenBank/DDBJ whole genome shotgun (WGS) entry which is preliminary data.</text>
</comment>
<name>A0A084IM09_SALHC</name>
<accession>A0A084IM09</accession>
<organism evidence="4 5">
    <name type="scientific">Salinisphaera hydrothermalis (strain C41B8)</name>
    <dbReference type="NCBI Taxonomy" id="1304275"/>
    <lineage>
        <taxon>Bacteria</taxon>
        <taxon>Pseudomonadati</taxon>
        <taxon>Pseudomonadota</taxon>
        <taxon>Gammaproteobacteria</taxon>
        <taxon>Salinisphaerales</taxon>
        <taxon>Salinisphaeraceae</taxon>
        <taxon>Salinisphaera</taxon>
    </lineage>
</organism>
<dbReference type="AlphaFoldDB" id="A0A084IM09"/>
<dbReference type="GO" id="GO:0016020">
    <property type="term" value="C:membrane"/>
    <property type="evidence" value="ECO:0007669"/>
    <property type="project" value="TreeGrafter"/>
</dbReference>
<dbReference type="Pfam" id="PF00106">
    <property type="entry name" value="adh_short"/>
    <property type="match status" value="1"/>
</dbReference>
<evidence type="ECO:0000313" key="5">
    <source>
        <dbReference type="Proteomes" id="UP000028302"/>
    </source>
</evidence>
<evidence type="ECO:0000256" key="2">
    <source>
        <dbReference type="ARBA" id="ARBA00023002"/>
    </source>
</evidence>
<dbReference type="eggNOG" id="COG0300">
    <property type="taxonomic scope" value="Bacteria"/>
</dbReference>
<dbReference type="GO" id="GO:0016491">
    <property type="term" value="F:oxidoreductase activity"/>
    <property type="evidence" value="ECO:0007669"/>
    <property type="project" value="UniProtKB-KW"/>
</dbReference>
<proteinExistence type="inferred from homology"/>
<comment type="similarity">
    <text evidence="1 3">Belongs to the short-chain dehydrogenases/reductases (SDR) family.</text>
</comment>
<dbReference type="InterPro" id="IPR020904">
    <property type="entry name" value="Sc_DH/Rdtase_CS"/>
</dbReference>
<reference evidence="4 5" key="1">
    <citation type="submission" date="2013-03" db="EMBL/GenBank/DDBJ databases">
        <title>Salinisphaera hydrothermalis C41B8 Genome Sequencing.</title>
        <authorList>
            <person name="Li C."/>
            <person name="Lai Q."/>
            <person name="Shao Z."/>
        </authorList>
    </citation>
    <scope>NUCLEOTIDE SEQUENCE [LARGE SCALE GENOMIC DNA]</scope>
    <source>
        <strain evidence="4 5">C41B8</strain>
    </source>
</reference>
<dbReference type="PRINTS" id="PR00081">
    <property type="entry name" value="GDHRDH"/>
</dbReference>
<dbReference type="PANTHER" id="PTHR44196">
    <property type="entry name" value="DEHYDROGENASE/REDUCTASE SDR FAMILY MEMBER 7B"/>
    <property type="match status" value="1"/>
</dbReference>
<evidence type="ECO:0000256" key="1">
    <source>
        <dbReference type="ARBA" id="ARBA00006484"/>
    </source>
</evidence>
<dbReference type="PANTHER" id="PTHR44196:SF1">
    <property type="entry name" value="DEHYDROGENASE_REDUCTASE SDR FAMILY MEMBER 7B"/>
    <property type="match status" value="1"/>
</dbReference>
<keyword evidence="5" id="KW-1185">Reference proteome</keyword>
<dbReference type="Gene3D" id="3.40.50.720">
    <property type="entry name" value="NAD(P)-binding Rossmann-like Domain"/>
    <property type="match status" value="1"/>
</dbReference>
<evidence type="ECO:0000256" key="3">
    <source>
        <dbReference type="RuleBase" id="RU000363"/>
    </source>
</evidence>
<dbReference type="CDD" id="cd05233">
    <property type="entry name" value="SDR_c"/>
    <property type="match status" value="1"/>
</dbReference>
<dbReference type="InterPro" id="IPR002347">
    <property type="entry name" value="SDR_fam"/>
</dbReference>
<dbReference type="PATRIC" id="fig|1304275.5.peg.1630"/>
<dbReference type="SUPFAM" id="SSF51735">
    <property type="entry name" value="NAD(P)-binding Rossmann-fold domains"/>
    <property type="match status" value="1"/>
</dbReference>
<dbReference type="PROSITE" id="PS00061">
    <property type="entry name" value="ADH_SHORT"/>
    <property type="match status" value="1"/>
</dbReference>
<dbReference type="PRINTS" id="PR00080">
    <property type="entry name" value="SDRFAMILY"/>
</dbReference>
<dbReference type="InterPro" id="IPR036291">
    <property type="entry name" value="NAD(P)-bd_dom_sf"/>
</dbReference>
<dbReference type="EMBL" id="APNK01000009">
    <property type="protein sequence ID" value="KEZ77743.1"/>
    <property type="molecule type" value="Genomic_DNA"/>
</dbReference>
<dbReference type="NCBIfam" id="NF004196">
    <property type="entry name" value="PRK05650.1"/>
    <property type="match status" value="1"/>
</dbReference>
<keyword evidence="2" id="KW-0560">Oxidoreductase</keyword>
<dbReference type="STRING" id="1304275.C41B8_07995"/>
<gene>
    <name evidence="4" type="ORF">C41B8_07995</name>
</gene>
<sequence>MSAHHNQSKRIAITGAGSGLGRALALRYARDGWRVAVTDIQTGRARRVAGEVNDAGGEAMAQTLDTRRQSDFDQLIERLDSEWGGVDVFVNNAGVASSGTVADTPQADWDWITNINLMGVVRGCRAALPAIRASRGHIVNTASFAAIANAPGMASYNVTKAGVLSLSETLRAEERHHGVNVTVACPAFFSTNLMESFRSTTPGREVLVEKLMARSGVTADDVAGQIFDAVAAGRFLVLTHRDTRWQYRLKRLQPELFFRAVEKIARSMLKPRREEPA</sequence>